<proteinExistence type="predicted"/>
<dbReference type="AlphaFoldDB" id="A0AAW1VAB6"/>
<organism evidence="1 2">
    <name type="scientific">Henosepilachna vigintioctopunctata</name>
    <dbReference type="NCBI Taxonomy" id="420089"/>
    <lineage>
        <taxon>Eukaryota</taxon>
        <taxon>Metazoa</taxon>
        <taxon>Ecdysozoa</taxon>
        <taxon>Arthropoda</taxon>
        <taxon>Hexapoda</taxon>
        <taxon>Insecta</taxon>
        <taxon>Pterygota</taxon>
        <taxon>Neoptera</taxon>
        <taxon>Endopterygota</taxon>
        <taxon>Coleoptera</taxon>
        <taxon>Polyphaga</taxon>
        <taxon>Cucujiformia</taxon>
        <taxon>Coccinelloidea</taxon>
        <taxon>Coccinellidae</taxon>
        <taxon>Epilachninae</taxon>
        <taxon>Epilachnini</taxon>
        <taxon>Henosepilachna</taxon>
    </lineage>
</organism>
<name>A0AAW1VAB6_9CUCU</name>
<dbReference type="Proteomes" id="UP001431783">
    <property type="component" value="Unassembled WGS sequence"/>
</dbReference>
<protein>
    <submittedName>
        <fullName evidence="1">Uncharacterized protein</fullName>
    </submittedName>
</protein>
<accession>A0AAW1VAB6</accession>
<evidence type="ECO:0000313" key="2">
    <source>
        <dbReference type="Proteomes" id="UP001431783"/>
    </source>
</evidence>
<comment type="caution">
    <text evidence="1">The sequence shown here is derived from an EMBL/GenBank/DDBJ whole genome shotgun (WGS) entry which is preliminary data.</text>
</comment>
<dbReference type="EMBL" id="JARQZJ010000125">
    <property type="protein sequence ID" value="KAK9890535.1"/>
    <property type="molecule type" value="Genomic_DNA"/>
</dbReference>
<keyword evidence="2" id="KW-1185">Reference proteome</keyword>
<sequence length="63" mass="7032">MILISASYLTLCDLNTYQLVGLVRSGVLITQKRFVFCNSAYRFLGVPHAQNTKLPNFKPEIAG</sequence>
<reference evidence="1 2" key="1">
    <citation type="submission" date="2023-03" db="EMBL/GenBank/DDBJ databases">
        <title>Genome insight into feeding habits of ladybird beetles.</title>
        <authorList>
            <person name="Li H.-S."/>
            <person name="Huang Y.-H."/>
            <person name="Pang H."/>
        </authorList>
    </citation>
    <scope>NUCLEOTIDE SEQUENCE [LARGE SCALE GENOMIC DNA]</scope>
    <source>
        <strain evidence="1">SYSU_2023b</strain>
        <tissue evidence="1">Whole body</tissue>
    </source>
</reference>
<feature type="non-terminal residue" evidence="1">
    <location>
        <position position="63"/>
    </location>
</feature>
<gene>
    <name evidence="1" type="ORF">WA026_010611</name>
</gene>
<evidence type="ECO:0000313" key="1">
    <source>
        <dbReference type="EMBL" id="KAK9890535.1"/>
    </source>
</evidence>